<dbReference type="PROSITE" id="PS50184">
    <property type="entry name" value="VWFC_2"/>
    <property type="match status" value="3"/>
</dbReference>
<dbReference type="InterPro" id="IPR052624">
    <property type="entry name" value="CRIM1"/>
</dbReference>
<dbReference type="PROSITE" id="PS01208">
    <property type="entry name" value="VWFC_1"/>
    <property type="match status" value="3"/>
</dbReference>
<protein>
    <submittedName>
        <fullName evidence="6">Cysteine-rich motor neuron 1 protein</fullName>
    </submittedName>
</protein>
<keyword evidence="2" id="KW-0472">Membrane</keyword>
<name>A0A915DJ17_9BILA</name>
<feature type="domain" description="VWFC" evidence="3">
    <location>
        <begin position="215"/>
        <end position="260"/>
    </location>
</feature>
<dbReference type="AlphaFoldDB" id="A0A915DJ17"/>
<sequence>MCKCAKCPPIDSCYKHCLYGFKTNSLGCSVCKCSAKNIFDARFQSKRNSGQWRCQLLFYIQLRQISGKDNGEWWTDNHCRQCFCQNKKEYCSLISCPNRPAECPVDNWVVRKGGCCPSCSLAQVTLPHPKTSRQPENGLLVCHSPGDGRLFVDGETWQLNECIACTCRMGHVLCSATECNLLDCEHLQNATCLLVALSVRKLVNAQPDFHCYSQWKLDDCTSCHCDAKKEVKCYRQRCAETSSKCKNSLMIKGRCCPICSDDLSSGAVCIHNSNIYGLNEEFRDGPCRNCSCRLGRGGGHLECTELQCPRCLNPVPIPGDACCPSCRDSELYLFEGQTEVMYKKAINQTDFSNSNHLVLYAVGLTAGVFIIALCLLAVLFVLKWIKENANKKRNRSVNLKAGRQKSKTTPNTARPLIVKQRISSECESDIANVSLLSSNSETSTPSTSLTGCSANSNSLKMGYNKKV</sequence>
<feature type="domain" description="VWFC" evidence="3">
    <location>
        <begin position="70"/>
        <end position="120"/>
    </location>
</feature>
<reference evidence="6" key="1">
    <citation type="submission" date="2022-11" db="UniProtKB">
        <authorList>
            <consortium name="WormBaseParasite"/>
        </authorList>
    </citation>
    <scope>IDENTIFICATION</scope>
</reference>
<dbReference type="Pfam" id="PF02822">
    <property type="entry name" value="Antistasin"/>
    <property type="match status" value="1"/>
</dbReference>
<dbReference type="SUPFAM" id="SSF57603">
    <property type="entry name" value="FnI-like domain"/>
    <property type="match status" value="4"/>
</dbReference>
<dbReference type="Gene3D" id="2.10.22.10">
    <property type="entry name" value="Antistasin, domain 1"/>
    <property type="match status" value="1"/>
</dbReference>
<keyword evidence="2" id="KW-0812">Transmembrane</keyword>
<dbReference type="SMART" id="SM00214">
    <property type="entry name" value="VWC"/>
    <property type="match status" value="4"/>
</dbReference>
<organism evidence="5 6">
    <name type="scientific">Ditylenchus dipsaci</name>
    <dbReference type="NCBI Taxonomy" id="166011"/>
    <lineage>
        <taxon>Eukaryota</taxon>
        <taxon>Metazoa</taxon>
        <taxon>Ecdysozoa</taxon>
        <taxon>Nematoda</taxon>
        <taxon>Chromadorea</taxon>
        <taxon>Rhabditida</taxon>
        <taxon>Tylenchina</taxon>
        <taxon>Tylenchomorpha</taxon>
        <taxon>Sphaerularioidea</taxon>
        <taxon>Anguinidae</taxon>
        <taxon>Anguininae</taxon>
        <taxon>Ditylenchus</taxon>
    </lineage>
</organism>
<dbReference type="Pfam" id="PF23334">
    <property type="entry name" value="VWC2L_2nd"/>
    <property type="match status" value="2"/>
</dbReference>
<evidence type="ECO:0000313" key="6">
    <source>
        <dbReference type="WBParaSite" id="jg19782"/>
    </source>
</evidence>
<dbReference type="InterPro" id="IPR001007">
    <property type="entry name" value="VWF_dom"/>
</dbReference>
<dbReference type="InterPro" id="IPR004094">
    <property type="entry name" value="Antistasin-like"/>
</dbReference>
<feature type="domain" description="VWFC" evidence="3">
    <location>
        <begin position="267"/>
        <end position="327"/>
    </location>
</feature>
<keyword evidence="2" id="KW-1133">Transmembrane helix</keyword>
<evidence type="ECO:0000256" key="2">
    <source>
        <dbReference type="SAM" id="Phobius"/>
    </source>
</evidence>
<evidence type="ECO:0000313" key="5">
    <source>
        <dbReference type="Proteomes" id="UP000887574"/>
    </source>
</evidence>
<dbReference type="GO" id="GO:0004867">
    <property type="term" value="F:serine-type endopeptidase inhibitor activity"/>
    <property type="evidence" value="ECO:0007669"/>
    <property type="project" value="InterPro"/>
</dbReference>
<dbReference type="PANTHER" id="PTHR46439:SF1">
    <property type="entry name" value="CYSTEINE-RICH MOTOR NEURON 1 PROTEIN"/>
    <property type="match status" value="1"/>
</dbReference>
<keyword evidence="5" id="KW-1185">Reference proteome</keyword>
<dbReference type="Pfam" id="PF00093">
    <property type="entry name" value="VWC"/>
    <property type="match status" value="2"/>
</dbReference>
<accession>A0A915DJ17</accession>
<dbReference type="Gene3D" id="2.10.70.10">
    <property type="entry name" value="Complement Module, domain 1"/>
    <property type="match status" value="1"/>
</dbReference>
<dbReference type="PROSITE" id="PS51252">
    <property type="entry name" value="ANTISTASIN"/>
    <property type="match status" value="1"/>
</dbReference>
<dbReference type="PANTHER" id="PTHR46439">
    <property type="entry name" value="CYSTEINE-RICH MOTOR NEURON 1 PROTEIN"/>
    <property type="match status" value="1"/>
</dbReference>
<feature type="domain" description="Antistasin-like" evidence="4">
    <location>
        <begin position="7"/>
        <end position="33"/>
    </location>
</feature>
<dbReference type="Gene3D" id="6.20.200.20">
    <property type="match status" value="3"/>
</dbReference>
<evidence type="ECO:0000259" key="4">
    <source>
        <dbReference type="PROSITE" id="PS51252"/>
    </source>
</evidence>
<evidence type="ECO:0000256" key="1">
    <source>
        <dbReference type="SAM" id="MobiDB-lite"/>
    </source>
</evidence>
<dbReference type="WBParaSite" id="jg19782">
    <property type="protein sequence ID" value="jg19782"/>
    <property type="gene ID" value="jg19782"/>
</dbReference>
<dbReference type="GO" id="GO:0005886">
    <property type="term" value="C:plasma membrane"/>
    <property type="evidence" value="ECO:0007669"/>
    <property type="project" value="TreeGrafter"/>
</dbReference>
<proteinExistence type="predicted"/>
<feature type="transmembrane region" description="Helical" evidence="2">
    <location>
        <begin position="357"/>
        <end position="385"/>
    </location>
</feature>
<feature type="region of interest" description="Disordered" evidence="1">
    <location>
        <begin position="395"/>
        <end position="414"/>
    </location>
</feature>
<evidence type="ECO:0000259" key="3">
    <source>
        <dbReference type="PROSITE" id="PS50184"/>
    </source>
</evidence>
<dbReference type="Proteomes" id="UP000887574">
    <property type="component" value="Unplaced"/>
</dbReference>